<evidence type="ECO:0000256" key="3">
    <source>
        <dbReference type="ARBA" id="ARBA00023015"/>
    </source>
</evidence>
<evidence type="ECO:0000256" key="4">
    <source>
        <dbReference type="ARBA" id="ARBA00023163"/>
    </source>
</evidence>
<gene>
    <name evidence="6" type="ORF">H4O21_18700</name>
</gene>
<dbReference type="EMBL" id="JACJFM010000032">
    <property type="protein sequence ID" value="MBB1488640.1"/>
    <property type="molecule type" value="Genomic_DNA"/>
</dbReference>
<feature type="domain" description="Sigma-54 factor interaction" evidence="5">
    <location>
        <begin position="180"/>
        <end position="410"/>
    </location>
</feature>
<sequence>MGKHQRTLLVSWIGAHDLKGLQGDSSGPVIDTLDQVKPDRTVLLYNYPEEAVQPYLDRVKVRYPDLVLQAFPVSLSSPIHYGDIYRAAEYHLQQVLQPDENLALLLSPGTPAMQAVWVLLGKTRFPALFYQASREQGVQQVDVPFDIAAEYIPPADKLSSRQLRQLALADAPENAALADIITRNPQMLMLKQQAQILAEREVPVLIYGETGTGKELFARAIHNASDRRDRPFVAVNCGAFPAELIDSILFGHKKGAFTGATSDKPGVFAQADGGTLFLDEFGELEPAVQVRLLRVLQDQRFTPLGGVAEQQTSIRLITATHRNLMQDVADGRFREDLFYRIAVGVLHLPPLRSRQGDLMLLADTLLISMARQDDYLHNKKISAEAKNIILSHSWPGNIRELRSTLMRAALWSQQDMISADDMKQAVFQRPAEEHSILNRDVSQGIDIKEVVAEVERHYILKALEHTRYNKTDAARLLGMNHYQTLSNRMDKYGIELPQSAEH</sequence>
<dbReference type="GO" id="GO:0006355">
    <property type="term" value="P:regulation of DNA-templated transcription"/>
    <property type="evidence" value="ECO:0007669"/>
    <property type="project" value="InterPro"/>
</dbReference>
<evidence type="ECO:0000313" key="6">
    <source>
        <dbReference type="EMBL" id="MBB1488640.1"/>
    </source>
</evidence>
<protein>
    <submittedName>
        <fullName evidence="6">Sigma 54-interacting transcriptional regulator</fullName>
    </submittedName>
</protein>
<keyword evidence="1" id="KW-0547">Nucleotide-binding</keyword>
<dbReference type="CDD" id="cd00009">
    <property type="entry name" value="AAA"/>
    <property type="match status" value="1"/>
</dbReference>
<dbReference type="InterPro" id="IPR009057">
    <property type="entry name" value="Homeodomain-like_sf"/>
</dbReference>
<dbReference type="AlphaFoldDB" id="A0A839IVE7"/>
<keyword evidence="2" id="KW-0067">ATP-binding</keyword>
<keyword evidence="4" id="KW-0804">Transcription</keyword>
<dbReference type="PANTHER" id="PTHR32071">
    <property type="entry name" value="TRANSCRIPTIONAL REGULATORY PROTEIN"/>
    <property type="match status" value="1"/>
</dbReference>
<dbReference type="InterPro" id="IPR027417">
    <property type="entry name" value="P-loop_NTPase"/>
</dbReference>
<reference evidence="6 7" key="1">
    <citation type="submission" date="2020-08" db="EMBL/GenBank/DDBJ databases">
        <title>Oceanospirillum sp. nov. isolated from marine sediment.</title>
        <authorList>
            <person name="Ji X."/>
        </authorList>
    </citation>
    <scope>NUCLEOTIDE SEQUENCE [LARGE SCALE GENOMIC DNA]</scope>
    <source>
        <strain evidence="6 7">D5</strain>
    </source>
</reference>
<dbReference type="Pfam" id="PF25601">
    <property type="entry name" value="AAA_lid_14"/>
    <property type="match status" value="1"/>
</dbReference>
<accession>A0A839IVE7</accession>
<dbReference type="PROSITE" id="PS50045">
    <property type="entry name" value="SIGMA54_INTERACT_4"/>
    <property type="match status" value="1"/>
</dbReference>
<organism evidence="6 7">
    <name type="scientific">Oceanospirillum sediminis</name>
    <dbReference type="NCBI Taxonomy" id="2760088"/>
    <lineage>
        <taxon>Bacteria</taxon>
        <taxon>Pseudomonadati</taxon>
        <taxon>Pseudomonadota</taxon>
        <taxon>Gammaproteobacteria</taxon>
        <taxon>Oceanospirillales</taxon>
        <taxon>Oceanospirillaceae</taxon>
        <taxon>Oceanospirillum</taxon>
    </lineage>
</organism>
<dbReference type="Gene3D" id="3.40.50.300">
    <property type="entry name" value="P-loop containing nucleotide triphosphate hydrolases"/>
    <property type="match status" value="1"/>
</dbReference>
<dbReference type="SMART" id="SM00382">
    <property type="entry name" value="AAA"/>
    <property type="match status" value="1"/>
</dbReference>
<dbReference type="GO" id="GO:0005524">
    <property type="term" value="F:ATP binding"/>
    <property type="evidence" value="ECO:0007669"/>
    <property type="project" value="UniProtKB-KW"/>
</dbReference>
<dbReference type="Gene3D" id="1.10.10.60">
    <property type="entry name" value="Homeodomain-like"/>
    <property type="match status" value="1"/>
</dbReference>
<dbReference type="PROSITE" id="PS00675">
    <property type="entry name" value="SIGMA54_INTERACT_1"/>
    <property type="match status" value="1"/>
</dbReference>
<evidence type="ECO:0000313" key="7">
    <source>
        <dbReference type="Proteomes" id="UP000565262"/>
    </source>
</evidence>
<evidence type="ECO:0000256" key="2">
    <source>
        <dbReference type="ARBA" id="ARBA00022840"/>
    </source>
</evidence>
<dbReference type="InterPro" id="IPR002078">
    <property type="entry name" value="Sigma_54_int"/>
</dbReference>
<comment type="caution">
    <text evidence="6">The sequence shown here is derived from an EMBL/GenBank/DDBJ whole genome shotgun (WGS) entry which is preliminary data.</text>
</comment>
<dbReference type="FunFam" id="3.40.50.300:FF:000006">
    <property type="entry name" value="DNA-binding transcriptional regulator NtrC"/>
    <property type="match status" value="1"/>
</dbReference>
<proteinExistence type="predicted"/>
<dbReference type="GO" id="GO:0043565">
    <property type="term" value="F:sequence-specific DNA binding"/>
    <property type="evidence" value="ECO:0007669"/>
    <property type="project" value="InterPro"/>
</dbReference>
<keyword evidence="7" id="KW-1185">Reference proteome</keyword>
<dbReference type="Pfam" id="PF00158">
    <property type="entry name" value="Sigma54_activat"/>
    <property type="match status" value="1"/>
</dbReference>
<dbReference type="Proteomes" id="UP000565262">
    <property type="component" value="Unassembled WGS sequence"/>
</dbReference>
<evidence type="ECO:0000259" key="5">
    <source>
        <dbReference type="PROSITE" id="PS50045"/>
    </source>
</evidence>
<evidence type="ECO:0000256" key="1">
    <source>
        <dbReference type="ARBA" id="ARBA00022741"/>
    </source>
</evidence>
<dbReference type="InterPro" id="IPR003593">
    <property type="entry name" value="AAA+_ATPase"/>
</dbReference>
<dbReference type="SUPFAM" id="SSF46689">
    <property type="entry name" value="Homeodomain-like"/>
    <property type="match status" value="1"/>
</dbReference>
<dbReference type="InterPro" id="IPR002197">
    <property type="entry name" value="HTH_Fis"/>
</dbReference>
<dbReference type="InterPro" id="IPR025662">
    <property type="entry name" value="Sigma_54_int_dom_ATP-bd_1"/>
</dbReference>
<dbReference type="SUPFAM" id="SSF52540">
    <property type="entry name" value="P-loop containing nucleoside triphosphate hydrolases"/>
    <property type="match status" value="1"/>
</dbReference>
<dbReference type="Gene3D" id="1.10.8.60">
    <property type="match status" value="1"/>
</dbReference>
<dbReference type="InterPro" id="IPR058031">
    <property type="entry name" value="AAA_lid_NorR"/>
</dbReference>
<dbReference type="RefSeq" id="WP_182810412.1">
    <property type="nucleotide sequence ID" value="NZ_JACJFM010000032.1"/>
</dbReference>
<keyword evidence="3" id="KW-0805">Transcription regulation</keyword>
<dbReference type="Pfam" id="PF02954">
    <property type="entry name" value="HTH_8"/>
    <property type="match status" value="1"/>
</dbReference>
<name>A0A839IVE7_9GAMM</name>